<dbReference type="GO" id="GO:0003723">
    <property type="term" value="F:RNA binding"/>
    <property type="evidence" value="ECO:0007669"/>
    <property type="project" value="InterPro"/>
</dbReference>
<dbReference type="InterPro" id="IPR003891">
    <property type="entry name" value="Initiation_fac_eIF4g_MI"/>
</dbReference>
<evidence type="ECO:0000313" key="7">
    <source>
        <dbReference type="EMBL" id="KAH9331694.1"/>
    </source>
</evidence>
<comment type="caution">
    <text evidence="7">The sequence shown here is derived from an EMBL/GenBank/DDBJ whole genome shotgun (WGS) entry which is preliminary data.</text>
</comment>
<evidence type="ECO:0000313" key="8">
    <source>
        <dbReference type="Proteomes" id="UP000824469"/>
    </source>
</evidence>
<comment type="subcellular location">
    <subcellularLocation>
        <location evidence="1">Nucleus</location>
    </subcellularLocation>
</comment>
<accession>A0AA38GZ34</accession>
<dbReference type="EMBL" id="JAHRHJ020000001">
    <property type="protein sequence ID" value="KAH9331694.1"/>
    <property type="molecule type" value="Genomic_DNA"/>
</dbReference>
<gene>
    <name evidence="7" type="ORF">KI387_003802</name>
</gene>
<evidence type="ECO:0000256" key="4">
    <source>
        <dbReference type="ARBA" id="ARBA00023187"/>
    </source>
</evidence>
<dbReference type="InterPro" id="IPR016024">
    <property type="entry name" value="ARM-type_fold"/>
</dbReference>
<feature type="domain" description="MI" evidence="6">
    <location>
        <begin position="278"/>
        <end position="394"/>
    </location>
</feature>
<dbReference type="Proteomes" id="UP000824469">
    <property type="component" value="Unassembled WGS sequence"/>
</dbReference>
<name>A0AA38GZ34_TAXCH</name>
<organism evidence="7 8">
    <name type="scientific">Taxus chinensis</name>
    <name type="common">Chinese yew</name>
    <name type="synonym">Taxus wallichiana var. chinensis</name>
    <dbReference type="NCBI Taxonomy" id="29808"/>
    <lineage>
        <taxon>Eukaryota</taxon>
        <taxon>Viridiplantae</taxon>
        <taxon>Streptophyta</taxon>
        <taxon>Embryophyta</taxon>
        <taxon>Tracheophyta</taxon>
        <taxon>Spermatophyta</taxon>
        <taxon>Pinopsida</taxon>
        <taxon>Pinidae</taxon>
        <taxon>Conifers II</taxon>
        <taxon>Cupressales</taxon>
        <taxon>Taxaceae</taxon>
        <taxon>Taxus</taxon>
    </lineage>
</organism>
<dbReference type="PROSITE" id="PS51366">
    <property type="entry name" value="MI"/>
    <property type="match status" value="1"/>
</dbReference>
<dbReference type="OMA" id="ICHVAPE"/>
<dbReference type="Pfam" id="PF02847">
    <property type="entry name" value="MA3"/>
    <property type="match status" value="1"/>
</dbReference>
<evidence type="ECO:0000259" key="6">
    <source>
        <dbReference type="PROSITE" id="PS51366"/>
    </source>
</evidence>
<keyword evidence="3" id="KW-0507">mRNA processing</keyword>
<protein>
    <recommendedName>
        <fullName evidence="6">MI domain-containing protein</fullName>
    </recommendedName>
</protein>
<dbReference type="Gene3D" id="1.25.40.180">
    <property type="match status" value="1"/>
</dbReference>
<dbReference type="InterPro" id="IPR050781">
    <property type="entry name" value="CWC22_splicing_factor"/>
</dbReference>
<dbReference type="AlphaFoldDB" id="A0AA38GZ34"/>
<dbReference type="SMART" id="SM00543">
    <property type="entry name" value="MIF4G"/>
    <property type="match status" value="1"/>
</dbReference>
<feature type="non-terminal residue" evidence="7">
    <location>
        <position position="1"/>
    </location>
</feature>
<evidence type="ECO:0000256" key="3">
    <source>
        <dbReference type="ARBA" id="ARBA00022664"/>
    </source>
</evidence>
<proteinExistence type="inferred from homology"/>
<dbReference type="PANTHER" id="PTHR18034">
    <property type="entry name" value="CELL CYCLE CONTROL PROTEIN CWF22-RELATED"/>
    <property type="match status" value="1"/>
</dbReference>
<dbReference type="GO" id="GO:0000398">
    <property type="term" value="P:mRNA splicing, via spliceosome"/>
    <property type="evidence" value="ECO:0007669"/>
    <property type="project" value="TreeGrafter"/>
</dbReference>
<dbReference type="SUPFAM" id="SSF48371">
    <property type="entry name" value="ARM repeat"/>
    <property type="match status" value="1"/>
</dbReference>
<dbReference type="PANTHER" id="PTHR18034:SF3">
    <property type="entry name" value="PRE-MRNA-SPLICING FACTOR CWC22 HOMOLOG"/>
    <property type="match status" value="1"/>
</dbReference>
<dbReference type="InterPro" id="IPR003890">
    <property type="entry name" value="MIF4G-like_typ-3"/>
</dbReference>
<keyword evidence="8" id="KW-1185">Reference proteome</keyword>
<dbReference type="GO" id="GO:0071013">
    <property type="term" value="C:catalytic step 2 spliceosome"/>
    <property type="evidence" value="ECO:0007669"/>
    <property type="project" value="TreeGrafter"/>
</dbReference>
<reference evidence="7 8" key="1">
    <citation type="journal article" date="2021" name="Nat. Plants">
        <title>The Taxus genome provides insights into paclitaxel biosynthesis.</title>
        <authorList>
            <person name="Xiong X."/>
            <person name="Gou J."/>
            <person name="Liao Q."/>
            <person name="Li Y."/>
            <person name="Zhou Q."/>
            <person name="Bi G."/>
            <person name="Li C."/>
            <person name="Du R."/>
            <person name="Wang X."/>
            <person name="Sun T."/>
            <person name="Guo L."/>
            <person name="Liang H."/>
            <person name="Lu P."/>
            <person name="Wu Y."/>
            <person name="Zhang Z."/>
            <person name="Ro D.K."/>
            <person name="Shang Y."/>
            <person name="Huang S."/>
            <person name="Yan J."/>
        </authorList>
    </citation>
    <scope>NUCLEOTIDE SEQUENCE [LARGE SCALE GENOMIC DNA]</scope>
    <source>
        <strain evidence="7">Ta-2019</strain>
    </source>
</reference>
<comment type="similarity">
    <text evidence="2">Belongs to the CWC22 family.</text>
</comment>
<sequence>KEREVEEKLFPAQWKRSRSWEDIDDGIRGLLSRLNSSNIDAISLQLFEHNLIRGRGLFCNYCIQYQLTSPHCTQDLASVVAQVNAKFPLVGDLFIRRIIHQLIIAYDGKDKHLLTTTVKFIAHLTSQLVAHETIGLQIMHLLIKDLSASDEVQTAVELVEECGGLLKHFSPYCFDSMSERFREILKKGQVDERTQASIVNVFGVERGKGKLEGYPELEQEAQARPTLSHQYSIQDDPEQEAELDVFKPDPQFLENQRAYEKLKAESSDSYDTSEVEANRRHTLYSTIMTTIHYDQGAHELLNSVIEPGREMELCIMLLDYFSRDKIYILYYARLGQRLCLLNKAYQENFDKCPLQRYSIAHTPEKNRVWNDARFFARLLATDALPWHCLAYIRLTQ</sequence>
<evidence type="ECO:0000256" key="1">
    <source>
        <dbReference type="ARBA" id="ARBA00004123"/>
    </source>
</evidence>
<feature type="non-terminal residue" evidence="7">
    <location>
        <position position="396"/>
    </location>
</feature>
<evidence type="ECO:0000256" key="5">
    <source>
        <dbReference type="ARBA" id="ARBA00023242"/>
    </source>
</evidence>
<evidence type="ECO:0000256" key="2">
    <source>
        <dbReference type="ARBA" id="ARBA00006856"/>
    </source>
</evidence>
<keyword evidence="4" id="KW-0508">mRNA splicing</keyword>
<keyword evidence="5" id="KW-0539">Nucleus</keyword>
<dbReference type="SMART" id="SM00544">
    <property type="entry name" value="MA3"/>
    <property type="match status" value="1"/>
</dbReference>